<dbReference type="AlphaFoldDB" id="A0A6H5HIV0"/>
<evidence type="ECO:0000313" key="2">
    <source>
        <dbReference type="Proteomes" id="UP000479000"/>
    </source>
</evidence>
<proteinExistence type="predicted"/>
<protein>
    <submittedName>
        <fullName evidence="1">Uncharacterized protein</fullName>
    </submittedName>
</protein>
<evidence type="ECO:0000313" key="1">
    <source>
        <dbReference type="EMBL" id="CAB0016307.1"/>
    </source>
</evidence>
<keyword evidence="2" id="KW-1185">Reference proteome</keyword>
<accession>A0A6H5HIV0</accession>
<feature type="non-terminal residue" evidence="1">
    <location>
        <position position="80"/>
    </location>
</feature>
<dbReference type="EMBL" id="CADCXU010030250">
    <property type="protein sequence ID" value="CAB0016307.1"/>
    <property type="molecule type" value="Genomic_DNA"/>
</dbReference>
<dbReference type="Proteomes" id="UP000479000">
    <property type="component" value="Unassembled WGS sequence"/>
</dbReference>
<name>A0A6H5HIV0_9HEMI</name>
<gene>
    <name evidence="1" type="ORF">NTEN_LOCUS20527</name>
</gene>
<sequence>METSKWFNSETFRGISHNIEMKTPLTLTSTGDCPSPPQRQLCAVLRNRTRSDSPGTVFGCLAVPSYTSFTQFQKIRRNYF</sequence>
<reference evidence="1 2" key="1">
    <citation type="submission" date="2020-02" db="EMBL/GenBank/DDBJ databases">
        <authorList>
            <person name="Ferguson B K."/>
        </authorList>
    </citation>
    <scope>NUCLEOTIDE SEQUENCE [LARGE SCALE GENOMIC DNA]</scope>
</reference>
<organism evidence="1 2">
    <name type="scientific">Nesidiocoris tenuis</name>
    <dbReference type="NCBI Taxonomy" id="355587"/>
    <lineage>
        <taxon>Eukaryota</taxon>
        <taxon>Metazoa</taxon>
        <taxon>Ecdysozoa</taxon>
        <taxon>Arthropoda</taxon>
        <taxon>Hexapoda</taxon>
        <taxon>Insecta</taxon>
        <taxon>Pterygota</taxon>
        <taxon>Neoptera</taxon>
        <taxon>Paraneoptera</taxon>
        <taxon>Hemiptera</taxon>
        <taxon>Heteroptera</taxon>
        <taxon>Panheteroptera</taxon>
        <taxon>Cimicomorpha</taxon>
        <taxon>Miridae</taxon>
        <taxon>Dicyphina</taxon>
        <taxon>Nesidiocoris</taxon>
    </lineage>
</organism>